<dbReference type="EMBL" id="LBSR01000009">
    <property type="protein sequence ID" value="KKQ22171.1"/>
    <property type="molecule type" value="Genomic_DNA"/>
</dbReference>
<evidence type="ECO:0000313" key="1">
    <source>
        <dbReference type="EMBL" id="KKQ22171.1"/>
    </source>
</evidence>
<dbReference type="Proteomes" id="UP000034044">
    <property type="component" value="Unassembled WGS sequence"/>
</dbReference>
<evidence type="ECO:0008006" key="3">
    <source>
        <dbReference type="Google" id="ProtNLM"/>
    </source>
</evidence>
<dbReference type="AlphaFoldDB" id="A0A0G0J1Z1"/>
<reference evidence="1 2" key="1">
    <citation type="journal article" date="2015" name="Nature">
        <title>rRNA introns, odd ribosomes, and small enigmatic genomes across a large radiation of phyla.</title>
        <authorList>
            <person name="Brown C.T."/>
            <person name="Hug L.A."/>
            <person name="Thomas B.C."/>
            <person name="Sharon I."/>
            <person name="Castelle C.J."/>
            <person name="Singh A."/>
            <person name="Wilkins M.J."/>
            <person name="Williams K.H."/>
            <person name="Banfield J.F."/>
        </authorList>
    </citation>
    <scope>NUCLEOTIDE SEQUENCE [LARGE SCALE GENOMIC DNA]</scope>
</reference>
<organism evidence="1 2">
    <name type="scientific">Candidatus Wolfebacteria bacterium GW2011_GWC1_37_10</name>
    <dbReference type="NCBI Taxonomy" id="1619010"/>
    <lineage>
        <taxon>Bacteria</taxon>
        <taxon>Candidatus Wolfeibacteriota</taxon>
    </lineage>
</organism>
<gene>
    <name evidence="1" type="ORF">US36_C0009G0017</name>
</gene>
<name>A0A0G0J1Z1_9BACT</name>
<accession>A0A0G0J1Z1</accession>
<evidence type="ECO:0000313" key="2">
    <source>
        <dbReference type="Proteomes" id="UP000034044"/>
    </source>
</evidence>
<sequence length="191" mass="21948">MKKIWFLILVLIGISVFGSWVILTESYPVVLVNFKIIGAGDFSRNYASSLFYYKNAAKVYGKENSDLFDAEEVRQEIKRALISSLIENVLINEELNKEINSLDLEKMIDEKIEKAVGEKEINRAAESIYGLSYDNFKTQMLIPQAKKEILEEKTALKGENFEEKMEELKSKAKVMIFLSGFEWDGKEVIIK</sequence>
<comment type="caution">
    <text evidence="1">The sequence shown here is derived from an EMBL/GenBank/DDBJ whole genome shotgun (WGS) entry which is preliminary data.</text>
</comment>
<proteinExistence type="predicted"/>
<protein>
    <recommendedName>
        <fullName evidence="3">PpiC-type peptidyl-prolyl cis-trans isomerase</fullName>
    </recommendedName>
</protein>